<name>A0A090ZDZ7_PAEMA</name>
<feature type="region of interest" description="Disordered" evidence="1">
    <location>
        <begin position="49"/>
        <end position="96"/>
    </location>
</feature>
<dbReference type="STRING" id="44252.DJ90_3149"/>
<protein>
    <submittedName>
        <fullName evidence="2">Uncharacterized protein</fullName>
    </submittedName>
</protein>
<dbReference type="AlphaFoldDB" id="A0A090ZDZ7"/>
<evidence type="ECO:0000256" key="1">
    <source>
        <dbReference type="SAM" id="MobiDB-lite"/>
    </source>
</evidence>
<evidence type="ECO:0000313" key="3">
    <source>
        <dbReference type="EMBL" id="MUG22766.1"/>
    </source>
</evidence>
<evidence type="ECO:0000313" key="5">
    <source>
        <dbReference type="Proteomes" id="UP000442469"/>
    </source>
</evidence>
<sequence length="133" mass="14066">MRSSTFLGGVLVGAIAAMWASRRRGGMMSIMNGAGSALKLAGLKTDFLGGGQGRHGSEGSESHHKGYTSKATEEHRAGAGNAQVYPSSVSASDEKHSKEYNLKQITDFIKGDADVRREVESILKETNTVIPGL</sequence>
<dbReference type="RefSeq" id="WP_036621897.1">
    <property type="nucleotide sequence ID" value="NZ_BGML01000006.1"/>
</dbReference>
<evidence type="ECO:0000313" key="2">
    <source>
        <dbReference type="EMBL" id="KFN09524.1"/>
    </source>
</evidence>
<keyword evidence="4" id="KW-1185">Reference proteome</keyword>
<dbReference type="OrthoDB" id="2656835at2"/>
<dbReference type="EMBL" id="WNZZ01000005">
    <property type="protein sequence ID" value="MUG22766.1"/>
    <property type="molecule type" value="Genomic_DNA"/>
</dbReference>
<dbReference type="HOGENOM" id="CLU_2011966_0_0_9"/>
<feature type="compositionally biased region" description="Basic and acidic residues" evidence="1">
    <location>
        <begin position="55"/>
        <end position="64"/>
    </location>
</feature>
<dbReference type="PATRIC" id="fig|44252.3.peg.2281"/>
<evidence type="ECO:0000313" key="4">
    <source>
        <dbReference type="Proteomes" id="UP000029278"/>
    </source>
</evidence>
<accession>A0A090ZDZ7</accession>
<comment type="caution">
    <text evidence="2">The sequence shown here is derived from an EMBL/GenBank/DDBJ whole genome shotgun (WGS) entry which is preliminary data.</text>
</comment>
<gene>
    <name evidence="2" type="ORF">DJ90_3149</name>
    <name evidence="3" type="ORF">GNQ08_10120</name>
</gene>
<reference evidence="2 4" key="1">
    <citation type="submission" date="2014-04" db="EMBL/GenBank/DDBJ databases">
        <authorList>
            <person name="Bishop-Lilly K.A."/>
            <person name="Broomall S.M."/>
            <person name="Chain P.S."/>
            <person name="Chertkov O."/>
            <person name="Coyne S.R."/>
            <person name="Daligault H.E."/>
            <person name="Davenport K.W."/>
            <person name="Erkkila T."/>
            <person name="Frey K.G."/>
            <person name="Gibbons H.S."/>
            <person name="Gu W."/>
            <person name="Jaissle J."/>
            <person name="Johnson S.L."/>
            <person name="Koroleva G.I."/>
            <person name="Ladner J.T."/>
            <person name="Lo C.-C."/>
            <person name="Minogue T.D."/>
            <person name="Munk C."/>
            <person name="Palacios G.F."/>
            <person name="Redden C.L."/>
            <person name="Rosenzweig C.N."/>
            <person name="Scholz M.B."/>
            <person name="Teshima H."/>
            <person name="Xu Y."/>
        </authorList>
    </citation>
    <scope>NUCLEOTIDE SEQUENCE [LARGE SCALE GENOMIC DNA]</scope>
    <source>
        <strain evidence="2 4">8244</strain>
    </source>
</reference>
<dbReference type="Proteomes" id="UP000442469">
    <property type="component" value="Unassembled WGS sequence"/>
</dbReference>
<dbReference type="EMBL" id="JMQA01000022">
    <property type="protein sequence ID" value="KFN09524.1"/>
    <property type="molecule type" value="Genomic_DNA"/>
</dbReference>
<dbReference type="Proteomes" id="UP000029278">
    <property type="component" value="Unassembled WGS sequence"/>
</dbReference>
<proteinExistence type="predicted"/>
<dbReference type="GeneID" id="77006490"/>
<reference evidence="3 5" key="2">
    <citation type="submission" date="2019-11" db="EMBL/GenBank/DDBJ databases">
        <title>Draft genome sequences of five Paenibacillus species of dairy origin.</title>
        <authorList>
            <person name="Olajide A.M."/>
            <person name="Chen S."/>
            <person name="Lapointe G."/>
        </authorList>
    </citation>
    <scope>NUCLEOTIDE SEQUENCE [LARGE SCALE GENOMIC DNA]</scope>
    <source>
        <strain evidence="3 5">3CT49</strain>
    </source>
</reference>
<organism evidence="2 4">
    <name type="scientific">Paenibacillus macerans</name>
    <name type="common">Bacillus macerans</name>
    <dbReference type="NCBI Taxonomy" id="44252"/>
    <lineage>
        <taxon>Bacteria</taxon>
        <taxon>Bacillati</taxon>
        <taxon>Bacillota</taxon>
        <taxon>Bacilli</taxon>
        <taxon>Bacillales</taxon>
        <taxon>Paenibacillaceae</taxon>
        <taxon>Paenibacillus</taxon>
    </lineage>
</organism>